<gene>
    <name evidence="1" type="ORF">ABEB36_008951</name>
</gene>
<evidence type="ECO:0000313" key="1">
    <source>
        <dbReference type="EMBL" id="KAL1498097.1"/>
    </source>
</evidence>
<keyword evidence="2" id="KW-1185">Reference proteome</keyword>
<evidence type="ECO:0000313" key="2">
    <source>
        <dbReference type="Proteomes" id="UP001566132"/>
    </source>
</evidence>
<dbReference type="Proteomes" id="UP001566132">
    <property type="component" value="Unassembled WGS sequence"/>
</dbReference>
<reference evidence="1 2" key="1">
    <citation type="submission" date="2024-05" db="EMBL/GenBank/DDBJ databases">
        <title>Genetic variation in Jamaican populations of the coffee berry borer (Hypothenemus hampei).</title>
        <authorList>
            <person name="Errbii M."/>
            <person name="Myrie A."/>
        </authorList>
    </citation>
    <scope>NUCLEOTIDE SEQUENCE [LARGE SCALE GENOMIC DNA]</scope>
    <source>
        <strain evidence="1">JA-Hopewell-2020-01-JO</strain>
        <tissue evidence="1">Whole body</tissue>
    </source>
</reference>
<name>A0ABD1ESM2_HYPHA</name>
<dbReference type="EMBL" id="JBDJPC010000006">
    <property type="protein sequence ID" value="KAL1498097.1"/>
    <property type="molecule type" value="Genomic_DNA"/>
</dbReference>
<accession>A0ABD1ESM2</accession>
<proteinExistence type="predicted"/>
<protein>
    <submittedName>
        <fullName evidence="1">Uncharacterized protein</fullName>
    </submittedName>
</protein>
<comment type="caution">
    <text evidence="1">The sequence shown here is derived from an EMBL/GenBank/DDBJ whole genome shotgun (WGS) entry which is preliminary data.</text>
</comment>
<sequence>MSPRFKNLNTPRNCSRPRLVRINVKIKAEINKHRTTNIKTEKSTETRGYLSSVICFDVLTPVIRPGD</sequence>
<dbReference type="AlphaFoldDB" id="A0ABD1ESM2"/>
<organism evidence="1 2">
    <name type="scientific">Hypothenemus hampei</name>
    <name type="common">Coffee berry borer</name>
    <dbReference type="NCBI Taxonomy" id="57062"/>
    <lineage>
        <taxon>Eukaryota</taxon>
        <taxon>Metazoa</taxon>
        <taxon>Ecdysozoa</taxon>
        <taxon>Arthropoda</taxon>
        <taxon>Hexapoda</taxon>
        <taxon>Insecta</taxon>
        <taxon>Pterygota</taxon>
        <taxon>Neoptera</taxon>
        <taxon>Endopterygota</taxon>
        <taxon>Coleoptera</taxon>
        <taxon>Polyphaga</taxon>
        <taxon>Cucujiformia</taxon>
        <taxon>Curculionidae</taxon>
        <taxon>Scolytinae</taxon>
        <taxon>Hypothenemus</taxon>
    </lineage>
</organism>